<sequence>MSNPHSPTRQMQAYQQYRQEQQQQQPSPQQQHIQSLAVWSPSVPAGASGPPSPSSSSSSNSGSINISGPLDLKTQGPHPILPPVKQALPPSRPGTPSRATSLRRQLSQSGLRQQNSYSSLNQSYDSNPANGPNPGNSHPPMPDPQDPTQSPTHSSASSSPLPSPFLRTPASTPGGTASYGSGNASSNDYFENRSQSSQQDGSSLLSISTSPSLQRSNSKVNYSSPLFRSLSPSNSPLQSPSQSPSPGPLKRQASILKNGSKDAPYLSSSKGGYLMNQESLNHAWEPSAAGPNPAVSGPSLSGPPPALSQYGSASNLRAMATNAAAAAAAVAKSTESQEQGSLNAGSGSQEGGLGPVGASPENESAQPTQASQELVDREAVHVPARDSANYKVPVPPSPIVSPRMGPSAAPNAFNFLNSDPTLQRSTSRRRMAPPIQVGSAQQYPQSALSPSSLTSPVSPSRRIPRWDNMPPQQASEGHGQDHHEDGDYEDDGLNDDTDGDGLSGAEDQAERRRRRQRSGSDVPFTPTRSAPQPPSLNAGVLPNSRQAEIAHIMYIQQQQALFLQEKAMNPPLRTKGSNGNLSGGNSDGSKPGRKTRHRKQISVISVPKLVSSTNQVKTVPIVRPADQSDNDDAGARSEYTSGGEGIKKTVRRMRRAVRSAANGVFHDDDSDREDAVGSKSDAEKKGGLKQLKALRSKLAKKLHRPSHGGSSRQENNEVSEHGEEGSRGPVQFFSEDNLRARYLQQEQMGGNSLAAAGAALRRSNTTRDAGAAPMSMYRRRGGEGDKQEFGAMEEIQDEEAEPTPAETDEDAAAKARMAKFGSRTFDKDEMMEVKDGTGESFFVPRWDFDPRADELGSSKSVISVQSSKKLDRSPSTSTVTSSNNSTSKAIASIAERLQGSTVAEGEAEETQKKDSDSPATDAESKETHDDTTAVSTSPVIEKDSLKDTNEESVPESATKPSESEEKTSTSTEAADHQQDPVVPASNSSASGLDSRASVVSEASSNVSSVGGVIVAQVLTRQSSMKRNFRRSEKEEETKDKVSEIQTQTTAHFGLGISIPSPVEHKEKVEVPMSSVQQLSPILDKKLPPIPSEARKESVDNGKPFAPMTIRPLSPIRRGTINSGRTASIASVSSTLSTPTTPPAVNAQSISPLESQLAQEASASAKAGLERKVSQSRSSLRTLSLSSFTLPKAPTSPLPSPSASSNPAPAAGAQGAGTPILHPFPAVLARQGSNLAERASIRSMYADSIYDCYDYDSASEYESQIGGSDLANLSRQGSFNTAAAAEPATEVNVAAAMTIEKSISEETATTVVSTLAASIDREASQSKDTISLLITEAPQQDSSNPVVTVESSDIAPEFQEPVIRPRKQPLEAKKEETEEHHVLYEDLPKAVPYRMSMMTTVTVEPTGATLTPSRPPRHPMRQSRHGSMMSMGGSSDLTLDSWRSSNQRDTRDDLSGWDVDEERDSLDQDGDDASVARRPSFSSSLRSRGRSERSLSVLTDKSSHRRILEDDELDAEAIRRGSVDSVSIVIGSKNVARSLNQKHWRSHNRGEDDESVEGGSRRETWTSIQSSSSDSATSSSSQSSQSSHFYFNGRSPSPSPTEETAPVPSTPF</sequence>
<feature type="region of interest" description="Disordered" evidence="1">
    <location>
        <begin position="1512"/>
        <end position="1531"/>
    </location>
</feature>
<feature type="region of interest" description="Disordered" evidence="1">
    <location>
        <begin position="1403"/>
        <end position="1502"/>
    </location>
</feature>
<feature type="compositionally biased region" description="Low complexity" evidence="1">
    <location>
        <begin position="194"/>
        <end position="213"/>
    </location>
</feature>
<feature type="compositionally biased region" description="Acidic residues" evidence="1">
    <location>
        <begin position="486"/>
        <end position="499"/>
    </location>
</feature>
<feature type="compositionally biased region" description="Polar residues" evidence="1">
    <location>
        <begin position="361"/>
        <end position="372"/>
    </location>
</feature>
<feature type="compositionally biased region" description="Basic residues" evidence="1">
    <location>
        <begin position="692"/>
        <end position="706"/>
    </location>
</feature>
<feature type="compositionally biased region" description="Low complexity" evidence="1">
    <location>
        <begin position="10"/>
        <end position="69"/>
    </location>
</feature>
<evidence type="ECO:0000313" key="2">
    <source>
        <dbReference type="EMBL" id="GJJ77875.1"/>
    </source>
</evidence>
<feature type="compositionally biased region" description="Low complexity" evidence="1">
    <location>
        <begin position="147"/>
        <end position="160"/>
    </location>
</feature>
<feature type="region of interest" description="Disordered" evidence="1">
    <location>
        <begin position="1187"/>
        <end position="1216"/>
    </location>
</feature>
<feature type="compositionally biased region" description="Basic and acidic residues" evidence="1">
    <location>
        <begin position="961"/>
        <end position="978"/>
    </location>
</feature>
<feature type="compositionally biased region" description="Basic residues" evidence="1">
    <location>
        <begin position="591"/>
        <end position="600"/>
    </location>
</feature>
<feature type="compositionally biased region" description="Low complexity" evidence="1">
    <location>
        <begin position="1425"/>
        <end position="1434"/>
    </location>
</feature>
<feature type="compositionally biased region" description="Basic and acidic residues" evidence="1">
    <location>
        <begin position="714"/>
        <end position="726"/>
    </location>
</feature>
<keyword evidence="3" id="KW-1185">Reference proteome</keyword>
<feature type="compositionally biased region" description="Low complexity" evidence="1">
    <location>
        <begin position="229"/>
        <end position="244"/>
    </location>
</feature>
<feature type="region of interest" description="Disordered" evidence="1">
    <location>
        <begin position="565"/>
        <end position="1058"/>
    </location>
</feature>
<accession>A0A9P3M1C5</accession>
<feature type="region of interest" description="Disordered" evidence="1">
    <location>
        <begin position="284"/>
        <end position="542"/>
    </location>
</feature>
<feature type="compositionally biased region" description="Basic and acidic residues" evidence="1">
    <location>
        <begin position="1082"/>
        <end position="1099"/>
    </location>
</feature>
<dbReference type="EMBL" id="BQFW01000014">
    <property type="protein sequence ID" value="GJJ77875.1"/>
    <property type="molecule type" value="Genomic_DNA"/>
</dbReference>
<reference evidence="2" key="2">
    <citation type="journal article" date="2022" name="Microbiol. Resour. Announc.">
        <title>Whole-Genome Sequence of Entomortierella parvispora E1425, a Mucoromycotan Fungus Associated with Burkholderiaceae-Related Endosymbiotic Bacteria.</title>
        <authorList>
            <person name="Herlambang A."/>
            <person name="Guo Y."/>
            <person name="Takashima Y."/>
            <person name="Narisawa K."/>
            <person name="Ohta H."/>
            <person name="Nishizawa T."/>
        </authorList>
    </citation>
    <scope>NUCLEOTIDE SEQUENCE</scope>
    <source>
        <strain evidence="2">E1425</strain>
    </source>
</reference>
<dbReference type="OrthoDB" id="2436736at2759"/>
<feature type="compositionally biased region" description="Acidic residues" evidence="1">
    <location>
        <begin position="794"/>
        <end position="810"/>
    </location>
</feature>
<feature type="compositionally biased region" description="Low complexity" evidence="1">
    <location>
        <begin position="1566"/>
        <end position="1586"/>
    </location>
</feature>
<feature type="compositionally biased region" description="Low complexity" evidence="1">
    <location>
        <begin position="1476"/>
        <end position="1485"/>
    </location>
</feature>
<feature type="region of interest" description="Disordered" evidence="1">
    <location>
        <begin position="1536"/>
        <end position="1611"/>
    </location>
</feature>
<feature type="compositionally biased region" description="Low complexity" evidence="1">
    <location>
        <begin position="750"/>
        <end position="763"/>
    </location>
</feature>
<name>A0A9P3M1C5_9FUNG</name>
<feature type="compositionally biased region" description="Polar residues" evidence="1">
    <location>
        <begin position="414"/>
        <end position="425"/>
    </location>
</feature>
<feature type="compositionally biased region" description="Basic and acidic residues" evidence="1">
    <location>
        <begin position="940"/>
        <end position="949"/>
    </location>
</feature>
<gene>
    <name evidence="2" type="ORF">EMPS_10234</name>
</gene>
<reference evidence="2" key="1">
    <citation type="submission" date="2021-11" db="EMBL/GenBank/DDBJ databases">
        <authorList>
            <person name="Herlambang A."/>
            <person name="Guo Y."/>
            <person name="Takashima Y."/>
            <person name="Nishizawa T."/>
        </authorList>
    </citation>
    <scope>NUCLEOTIDE SEQUENCE</scope>
    <source>
        <strain evidence="2">E1425</strain>
    </source>
</reference>
<organism evidence="2 3">
    <name type="scientific">Entomortierella parvispora</name>
    <dbReference type="NCBI Taxonomy" id="205924"/>
    <lineage>
        <taxon>Eukaryota</taxon>
        <taxon>Fungi</taxon>
        <taxon>Fungi incertae sedis</taxon>
        <taxon>Mucoromycota</taxon>
        <taxon>Mortierellomycotina</taxon>
        <taxon>Mortierellomycetes</taxon>
        <taxon>Mortierellales</taxon>
        <taxon>Mortierellaceae</taxon>
        <taxon>Entomortierella</taxon>
    </lineage>
</organism>
<feature type="compositionally biased region" description="Low complexity" evidence="1">
    <location>
        <begin position="102"/>
        <end position="136"/>
    </location>
</feature>
<feature type="compositionally biased region" description="Basic residues" evidence="1">
    <location>
        <begin position="648"/>
        <end position="657"/>
    </location>
</feature>
<feature type="compositionally biased region" description="Polar residues" evidence="1">
    <location>
        <begin position="169"/>
        <end position="193"/>
    </location>
</feature>
<evidence type="ECO:0000313" key="3">
    <source>
        <dbReference type="Proteomes" id="UP000827284"/>
    </source>
</evidence>
<feature type="compositionally biased region" description="Low complexity" evidence="1">
    <location>
        <begin position="857"/>
        <end position="887"/>
    </location>
</feature>
<feature type="compositionally biased region" description="Low complexity" evidence="1">
    <location>
        <begin position="1599"/>
        <end position="1611"/>
    </location>
</feature>
<feature type="compositionally biased region" description="Polar residues" evidence="1">
    <location>
        <begin position="214"/>
        <end position="226"/>
    </location>
</feature>
<feature type="compositionally biased region" description="Basic and acidic residues" evidence="1">
    <location>
        <begin position="665"/>
        <end position="686"/>
    </location>
</feature>
<feature type="compositionally biased region" description="Basic residues" evidence="1">
    <location>
        <begin position="1414"/>
        <end position="1423"/>
    </location>
</feature>
<feature type="compositionally biased region" description="Low complexity" evidence="1">
    <location>
        <begin position="996"/>
        <end position="1015"/>
    </location>
</feature>
<feature type="compositionally biased region" description="Acidic residues" evidence="1">
    <location>
        <begin position="1457"/>
        <end position="1471"/>
    </location>
</feature>
<feature type="compositionally biased region" description="Polar residues" evidence="1">
    <location>
        <begin position="333"/>
        <end position="347"/>
    </location>
</feature>
<evidence type="ECO:0000256" key="1">
    <source>
        <dbReference type="SAM" id="MobiDB-lite"/>
    </source>
</evidence>
<feature type="region of interest" description="Disordered" evidence="1">
    <location>
        <begin position="1"/>
        <end position="272"/>
    </location>
</feature>
<feature type="compositionally biased region" description="Low complexity" evidence="1">
    <location>
        <begin position="444"/>
        <end position="460"/>
    </location>
</feature>
<feature type="compositionally biased region" description="Low complexity" evidence="1">
    <location>
        <begin position="1522"/>
        <end position="1531"/>
    </location>
</feature>
<feature type="compositionally biased region" description="Polar residues" evidence="1">
    <location>
        <begin position="1435"/>
        <end position="1444"/>
    </location>
</feature>
<feature type="region of interest" description="Disordered" evidence="1">
    <location>
        <begin position="1070"/>
        <end position="1121"/>
    </location>
</feature>
<feature type="compositionally biased region" description="Basic and acidic residues" evidence="1">
    <location>
        <begin position="374"/>
        <end position="384"/>
    </location>
</feature>
<feature type="compositionally biased region" description="Basic and acidic residues" evidence="1">
    <location>
        <begin position="909"/>
        <end position="931"/>
    </location>
</feature>
<dbReference type="Proteomes" id="UP000827284">
    <property type="component" value="Unassembled WGS sequence"/>
</dbReference>
<feature type="compositionally biased region" description="Basic and acidic residues" evidence="1">
    <location>
        <begin position="824"/>
        <end position="837"/>
    </location>
</feature>
<comment type="caution">
    <text evidence="2">The sequence shown here is derived from an EMBL/GenBank/DDBJ whole genome shotgun (WGS) entry which is preliminary data.</text>
</comment>
<proteinExistence type="predicted"/>
<feature type="compositionally biased region" description="Low complexity" evidence="1">
    <location>
        <begin position="318"/>
        <end position="331"/>
    </location>
</feature>
<protein>
    <submittedName>
        <fullName evidence="2">Uncharacterized protein</fullName>
    </submittedName>
</protein>
<feature type="compositionally biased region" description="Basic and acidic residues" evidence="1">
    <location>
        <begin position="1029"/>
        <end position="1042"/>
    </location>
</feature>
<feature type="compositionally biased region" description="Low complexity" evidence="1">
    <location>
        <begin position="1200"/>
        <end position="1216"/>
    </location>
</feature>
<feature type="compositionally biased region" description="Basic and acidic residues" evidence="1">
    <location>
        <begin position="846"/>
        <end position="856"/>
    </location>
</feature>